<protein>
    <recommendedName>
        <fullName evidence="7">Probable inorganic carbon transporter subunit DabB</fullName>
    </recommendedName>
</protein>
<dbReference type="InterPro" id="IPR001516">
    <property type="entry name" value="Proton_antipo_N"/>
</dbReference>
<dbReference type="Pfam" id="PF00662">
    <property type="entry name" value="Proton_antipo_N"/>
    <property type="match status" value="1"/>
</dbReference>
<accession>A0A6N6VXH0</accession>
<evidence type="ECO:0000256" key="3">
    <source>
        <dbReference type="ARBA" id="ARBA00022475"/>
    </source>
</evidence>
<dbReference type="HAMAP" id="MF_00862">
    <property type="entry name" value="DabB"/>
    <property type="match status" value="1"/>
</dbReference>
<evidence type="ECO:0000256" key="6">
    <source>
        <dbReference type="ARBA" id="ARBA00023136"/>
    </source>
</evidence>
<dbReference type="PANTHER" id="PTHR42829:SF1">
    <property type="entry name" value="INORGANIC CARBON TRANSPORTER SUBUNIT DABB-RELATED"/>
    <property type="match status" value="1"/>
</dbReference>
<keyword evidence="12" id="KW-1185">Reference proteome</keyword>
<dbReference type="OrthoDB" id="9811798at2"/>
<name>A0A6N6VXH0_9BACT</name>
<evidence type="ECO:0000256" key="4">
    <source>
        <dbReference type="ARBA" id="ARBA00022692"/>
    </source>
</evidence>
<feature type="transmembrane region" description="Helical" evidence="7">
    <location>
        <begin position="462"/>
        <end position="485"/>
    </location>
</feature>
<evidence type="ECO:0000256" key="7">
    <source>
        <dbReference type="HAMAP-Rule" id="MF_00862"/>
    </source>
</evidence>
<proteinExistence type="inferred from homology"/>
<evidence type="ECO:0000259" key="10">
    <source>
        <dbReference type="Pfam" id="PF00662"/>
    </source>
</evidence>
<dbReference type="InterPro" id="IPR046396">
    <property type="entry name" value="Transporter_DabB"/>
</dbReference>
<sequence length="517" mass="59331">MSFPFEISFALLSIPLLSLILGWVFCFRDKFLKYSLALRVIELFSGFLLLLYVFLNKSFEFNFFSGTFFSTLQIYFGLRADELSVVILSMILFLSLCIFKYSIRYFDGDPNKYRFFKDYQFTIFFVVLLVLSNNLLMFFLAWHGISYGLHKLLLYYPNRPKAILAANKKWFVSRIGDCSLLIAIILTYYFFNTLNFSELISISHNSEAMTQLQNEKYSSFIGVFVAIGALAKSAQFPFHFWLPETMETPTPVSALMHAGIINAGGFLILRFSPILIHATFFHTILSIIGGFTAVFAALVMMTQTDIKKQLAYSTISQLGFMMIQCGIGAYTFALFHMIAHGFYKAYSFLSTPSILEENKAPKRNLSNFGLIFSYSVSLFFILIAFFQKELPFNSAQFIYVGILILALTQVIGSRKELIFALKKNPLYSGLFFVISISLYLFFEFEVSKKFKYIFPSDFDSGIINMISTIFIFVLFSFGIYLAKLIQDISNSNSKKIWVFFWNGGYIPAISSKLFKKE</sequence>
<feature type="transmembrane region" description="Helical" evidence="7">
    <location>
        <begin position="250"/>
        <end position="269"/>
    </location>
</feature>
<evidence type="ECO:0000256" key="1">
    <source>
        <dbReference type="ARBA" id="ARBA00004127"/>
    </source>
</evidence>
<keyword evidence="3 7" id="KW-1003">Cell membrane</keyword>
<keyword evidence="6 7" id="KW-0472">Membrane</keyword>
<dbReference type="PANTHER" id="PTHR42829">
    <property type="entry name" value="NADH-UBIQUINONE OXIDOREDUCTASE CHAIN 5"/>
    <property type="match status" value="1"/>
</dbReference>
<feature type="domain" description="NADH:quinone oxidoreductase/Mrp antiporter transmembrane" evidence="9">
    <location>
        <begin position="132"/>
        <end position="397"/>
    </location>
</feature>
<organism evidence="11 12">
    <name type="scientific">Silvanigrella paludirubra</name>
    <dbReference type="NCBI Taxonomy" id="2499159"/>
    <lineage>
        <taxon>Bacteria</taxon>
        <taxon>Pseudomonadati</taxon>
        <taxon>Bdellovibrionota</taxon>
        <taxon>Oligoflexia</taxon>
        <taxon>Silvanigrellales</taxon>
        <taxon>Silvanigrellaceae</taxon>
        <taxon>Silvanigrella</taxon>
    </lineage>
</organism>
<comment type="caution">
    <text evidence="11">The sequence shown here is derived from an EMBL/GenBank/DDBJ whole genome shotgun (WGS) entry which is preliminary data.</text>
</comment>
<feature type="transmembrane region" description="Helical" evidence="7">
    <location>
        <begin position="364"/>
        <end position="386"/>
    </location>
</feature>
<dbReference type="GO" id="GO:0015990">
    <property type="term" value="P:electron transport coupled proton transport"/>
    <property type="evidence" value="ECO:0007669"/>
    <property type="project" value="TreeGrafter"/>
</dbReference>
<dbReference type="GO" id="GO:0012505">
    <property type="term" value="C:endomembrane system"/>
    <property type="evidence" value="ECO:0007669"/>
    <property type="project" value="UniProtKB-SubCell"/>
</dbReference>
<comment type="subcellular location">
    <subcellularLocation>
        <location evidence="7">Cell membrane</location>
        <topology evidence="7">Multi-pass membrane protein</topology>
    </subcellularLocation>
    <subcellularLocation>
        <location evidence="1">Endomembrane system</location>
        <topology evidence="1">Multi-pass membrane protein</topology>
    </subcellularLocation>
    <subcellularLocation>
        <location evidence="8">Membrane</location>
        <topology evidence="8">Multi-pass membrane protein</topology>
    </subcellularLocation>
</comment>
<feature type="transmembrane region" description="Helical" evidence="7">
    <location>
        <begin position="424"/>
        <end position="442"/>
    </location>
</feature>
<dbReference type="InterPro" id="IPR003945">
    <property type="entry name" value="NU5C-like"/>
</dbReference>
<gene>
    <name evidence="7" type="primary">dabB</name>
    <name evidence="11" type="ORF">GCL60_02380</name>
</gene>
<evidence type="ECO:0000313" key="11">
    <source>
        <dbReference type="EMBL" id="KAB8040794.1"/>
    </source>
</evidence>
<evidence type="ECO:0000313" key="12">
    <source>
        <dbReference type="Proteomes" id="UP000437748"/>
    </source>
</evidence>
<keyword evidence="5 7" id="KW-1133">Transmembrane helix</keyword>
<comment type="similarity">
    <text evidence="7">Belongs to the inorganic carbon transporter (TC 9.A.2) DabB family.</text>
</comment>
<evidence type="ECO:0000256" key="8">
    <source>
        <dbReference type="RuleBase" id="RU000320"/>
    </source>
</evidence>
<dbReference type="AlphaFoldDB" id="A0A6N6VXH0"/>
<feature type="transmembrane region" description="Helical" evidence="7">
    <location>
        <begin position="281"/>
        <end position="301"/>
    </location>
</feature>
<feature type="transmembrane region" description="Helical" evidence="7">
    <location>
        <begin position="321"/>
        <end position="343"/>
    </location>
</feature>
<feature type="transmembrane region" description="Helical" evidence="7">
    <location>
        <begin position="170"/>
        <end position="191"/>
    </location>
</feature>
<dbReference type="Pfam" id="PF00361">
    <property type="entry name" value="Proton_antipo_M"/>
    <property type="match status" value="1"/>
</dbReference>
<dbReference type="PRINTS" id="PR01434">
    <property type="entry name" value="NADHDHGNASE5"/>
</dbReference>
<dbReference type="GO" id="GO:0003954">
    <property type="term" value="F:NADH dehydrogenase activity"/>
    <property type="evidence" value="ECO:0007669"/>
    <property type="project" value="TreeGrafter"/>
</dbReference>
<dbReference type="RefSeq" id="WP_153418312.1">
    <property type="nucleotide sequence ID" value="NZ_WFLM01000001.1"/>
</dbReference>
<dbReference type="GO" id="GO:0042773">
    <property type="term" value="P:ATP synthesis coupled electron transport"/>
    <property type="evidence" value="ECO:0007669"/>
    <property type="project" value="InterPro"/>
</dbReference>
<dbReference type="EMBL" id="WFLM01000001">
    <property type="protein sequence ID" value="KAB8040794.1"/>
    <property type="molecule type" value="Genomic_DNA"/>
</dbReference>
<dbReference type="InterPro" id="IPR001750">
    <property type="entry name" value="ND/Mrp_TM"/>
</dbReference>
<feature type="transmembrane region" description="Helical" evidence="7">
    <location>
        <begin position="392"/>
        <end position="412"/>
    </location>
</feature>
<feature type="transmembrane region" description="Helical" evidence="7">
    <location>
        <begin position="36"/>
        <end position="55"/>
    </location>
</feature>
<feature type="domain" description="NADH-Ubiquinone oxidoreductase (complex I) chain 5 N-terminal" evidence="10">
    <location>
        <begin position="70"/>
        <end position="116"/>
    </location>
</feature>
<feature type="transmembrane region" description="Helical" evidence="7">
    <location>
        <begin position="6"/>
        <end position="27"/>
    </location>
</feature>
<feature type="transmembrane region" description="Helical" evidence="7">
    <location>
        <begin position="123"/>
        <end position="149"/>
    </location>
</feature>
<evidence type="ECO:0000256" key="5">
    <source>
        <dbReference type="ARBA" id="ARBA00022989"/>
    </source>
</evidence>
<keyword evidence="2 7" id="KW-0813">Transport</keyword>
<reference evidence="11 12" key="1">
    <citation type="submission" date="2019-10" db="EMBL/GenBank/DDBJ databases">
        <title>New species of Slilvanegrellaceae.</title>
        <authorList>
            <person name="Pitt A."/>
            <person name="Hahn M.W."/>
        </authorList>
    </citation>
    <scope>NUCLEOTIDE SEQUENCE [LARGE SCALE GENOMIC DNA]</scope>
    <source>
        <strain evidence="11 12">SP-Ram-0.45-NSY-1</strain>
    </source>
</reference>
<comment type="function">
    <text evidence="7">Part of an energy-coupled inorganic carbon pump.</text>
</comment>
<feature type="transmembrane region" description="Helical" evidence="7">
    <location>
        <begin position="85"/>
        <end position="103"/>
    </location>
</feature>
<dbReference type="GO" id="GO:0005886">
    <property type="term" value="C:plasma membrane"/>
    <property type="evidence" value="ECO:0007669"/>
    <property type="project" value="UniProtKB-SubCell"/>
</dbReference>
<dbReference type="GO" id="GO:0008137">
    <property type="term" value="F:NADH dehydrogenase (ubiquinone) activity"/>
    <property type="evidence" value="ECO:0007669"/>
    <property type="project" value="InterPro"/>
</dbReference>
<evidence type="ECO:0000259" key="9">
    <source>
        <dbReference type="Pfam" id="PF00361"/>
    </source>
</evidence>
<evidence type="ECO:0000256" key="2">
    <source>
        <dbReference type="ARBA" id="ARBA00022448"/>
    </source>
</evidence>
<comment type="subunit">
    <text evidence="7">Forms a complex with DabA.</text>
</comment>
<dbReference type="Proteomes" id="UP000437748">
    <property type="component" value="Unassembled WGS sequence"/>
</dbReference>
<keyword evidence="4 7" id="KW-0812">Transmembrane</keyword>